<reference evidence="1 2" key="1">
    <citation type="submission" date="2019-03" db="EMBL/GenBank/DDBJ databases">
        <title>Genomic Encyclopedia of Type Strains, Phase III (KMG-III): the genomes of soil and plant-associated and newly described type strains.</title>
        <authorList>
            <person name="Whitman W."/>
        </authorList>
    </citation>
    <scope>NUCLEOTIDE SEQUENCE [LARGE SCALE GENOMIC DNA]</scope>
    <source>
        <strain evidence="1 2">VKM Ac-2527</strain>
    </source>
</reference>
<protein>
    <submittedName>
        <fullName evidence="1">Uncharacterized protein</fullName>
    </submittedName>
</protein>
<sequence length="160" mass="17467">MSWFIGWLERLKWWLEQVIPFTPDFTPPPSDCALAWQPSVWLPVFYGVADYAPAVTSESAEVEDVETAIAYPDTGPAQLKQSEAEAGGEAEQAFESRVPDAAGPPTRLQVFYPSLDGSVWDAAILAGCGHFPLVVFLHAGPRHVGRSRRDPRALCSVTAP</sequence>
<keyword evidence="2" id="KW-1185">Reference proteome</keyword>
<evidence type="ECO:0000313" key="2">
    <source>
        <dbReference type="Proteomes" id="UP000295388"/>
    </source>
</evidence>
<organism evidence="1 2">
    <name type="scientific">Kribbella caucasensis</name>
    <dbReference type="NCBI Taxonomy" id="2512215"/>
    <lineage>
        <taxon>Bacteria</taxon>
        <taxon>Bacillati</taxon>
        <taxon>Actinomycetota</taxon>
        <taxon>Actinomycetes</taxon>
        <taxon>Propionibacteriales</taxon>
        <taxon>Kribbellaceae</taxon>
        <taxon>Kribbella</taxon>
    </lineage>
</organism>
<evidence type="ECO:0000313" key="1">
    <source>
        <dbReference type="EMBL" id="TDO27963.1"/>
    </source>
</evidence>
<dbReference type="Proteomes" id="UP000295388">
    <property type="component" value="Unassembled WGS sequence"/>
</dbReference>
<proteinExistence type="predicted"/>
<dbReference type="OrthoDB" id="9814760at2"/>
<accession>A0A4R6IYS2</accession>
<name>A0A4R6IYS2_9ACTN</name>
<gene>
    <name evidence="1" type="ORF">EV643_15021</name>
</gene>
<dbReference type="AlphaFoldDB" id="A0A4R6IYS2"/>
<dbReference type="RefSeq" id="WP_133805971.1">
    <property type="nucleotide sequence ID" value="NZ_SNWQ01000050.1"/>
</dbReference>
<comment type="caution">
    <text evidence="1">The sequence shown here is derived from an EMBL/GenBank/DDBJ whole genome shotgun (WGS) entry which is preliminary data.</text>
</comment>
<dbReference type="EMBL" id="SNWQ01000050">
    <property type="protein sequence ID" value="TDO27963.1"/>
    <property type="molecule type" value="Genomic_DNA"/>
</dbReference>